<evidence type="ECO:0000256" key="17">
    <source>
        <dbReference type="ARBA" id="ARBA00047899"/>
    </source>
</evidence>
<keyword evidence="5" id="KW-0433">Leucine-rich repeat</keyword>
<comment type="subcellular location">
    <subcellularLocation>
        <location evidence="1">Membrane</location>
        <topology evidence="1">Single-pass type I membrane protein</topology>
    </subcellularLocation>
</comment>
<feature type="domain" description="Protein kinase" evidence="20">
    <location>
        <begin position="322"/>
        <end position="449"/>
    </location>
</feature>
<organism evidence="21 22">
    <name type="scientific">Durio zibethinus</name>
    <name type="common">Durian</name>
    <dbReference type="NCBI Taxonomy" id="66656"/>
    <lineage>
        <taxon>Eukaryota</taxon>
        <taxon>Viridiplantae</taxon>
        <taxon>Streptophyta</taxon>
        <taxon>Embryophyta</taxon>
        <taxon>Tracheophyta</taxon>
        <taxon>Spermatophyta</taxon>
        <taxon>Magnoliopsida</taxon>
        <taxon>eudicotyledons</taxon>
        <taxon>Gunneridae</taxon>
        <taxon>Pentapetalae</taxon>
        <taxon>rosids</taxon>
        <taxon>malvids</taxon>
        <taxon>Malvales</taxon>
        <taxon>Malvaceae</taxon>
        <taxon>Helicteroideae</taxon>
        <taxon>Durio</taxon>
    </lineage>
</organism>
<dbReference type="InterPro" id="IPR001611">
    <property type="entry name" value="Leu-rich_rpt"/>
</dbReference>
<dbReference type="FunFam" id="3.30.200.20:FF:000309">
    <property type="entry name" value="Leucine-rich repeat receptor protein kinase MSP1"/>
    <property type="match status" value="1"/>
</dbReference>
<dbReference type="PANTHER" id="PTHR48005:SF72">
    <property type="entry name" value="REPEAT RECEPTOR-LIKE PROTEIN KINASE FAMILY PROTEIN, PUTATIVE-RELATED"/>
    <property type="match status" value="1"/>
</dbReference>
<dbReference type="SUPFAM" id="SSF52058">
    <property type="entry name" value="L domain-like"/>
    <property type="match status" value="1"/>
</dbReference>
<dbReference type="InterPro" id="IPR017441">
    <property type="entry name" value="Protein_kinase_ATP_BS"/>
</dbReference>
<dbReference type="KEGG" id="dzi:111318410"/>
<dbReference type="PRINTS" id="PR00019">
    <property type="entry name" value="LEURICHRPT"/>
</dbReference>
<evidence type="ECO:0000256" key="8">
    <source>
        <dbReference type="ARBA" id="ARBA00022729"/>
    </source>
</evidence>
<dbReference type="GO" id="GO:0004674">
    <property type="term" value="F:protein serine/threonine kinase activity"/>
    <property type="evidence" value="ECO:0007669"/>
    <property type="project" value="UniProtKB-KW"/>
</dbReference>
<dbReference type="Gene3D" id="3.80.10.10">
    <property type="entry name" value="Ribonuclease Inhibitor"/>
    <property type="match status" value="1"/>
</dbReference>
<comment type="catalytic activity">
    <reaction evidence="17">
        <text>L-threonyl-[protein] + ATP = O-phospho-L-threonyl-[protein] + ADP + H(+)</text>
        <dbReference type="Rhea" id="RHEA:46608"/>
        <dbReference type="Rhea" id="RHEA-COMP:11060"/>
        <dbReference type="Rhea" id="RHEA-COMP:11605"/>
        <dbReference type="ChEBI" id="CHEBI:15378"/>
        <dbReference type="ChEBI" id="CHEBI:30013"/>
        <dbReference type="ChEBI" id="CHEBI:30616"/>
        <dbReference type="ChEBI" id="CHEBI:61977"/>
        <dbReference type="ChEBI" id="CHEBI:456216"/>
        <dbReference type="EC" id="2.7.11.1"/>
    </reaction>
</comment>
<keyword evidence="8" id="KW-0732">Signal</keyword>
<dbReference type="EC" id="2.7.11.1" evidence="2"/>
<evidence type="ECO:0000256" key="3">
    <source>
        <dbReference type="ARBA" id="ARBA00022527"/>
    </source>
</evidence>
<dbReference type="Pfam" id="PF00560">
    <property type="entry name" value="LRR_1"/>
    <property type="match status" value="4"/>
</dbReference>
<evidence type="ECO:0000256" key="13">
    <source>
        <dbReference type="ARBA" id="ARBA00022989"/>
    </source>
</evidence>
<dbReference type="InterPro" id="IPR003591">
    <property type="entry name" value="Leu-rich_rpt_typical-subtyp"/>
</dbReference>
<dbReference type="SMART" id="SM00369">
    <property type="entry name" value="LRR_TYP"/>
    <property type="match status" value="5"/>
</dbReference>
<evidence type="ECO:0000256" key="18">
    <source>
        <dbReference type="ARBA" id="ARBA00048679"/>
    </source>
</evidence>
<keyword evidence="11" id="KW-0418">Kinase</keyword>
<keyword evidence="12 19" id="KW-0067">ATP-binding</keyword>
<protein>
    <recommendedName>
        <fullName evidence="2">non-specific serine/threonine protein kinase</fullName>
        <ecNumber evidence="2">2.7.11.1</ecNumber>
    </recommendedName>
</protein>
<evidence type="ECO:0000256" key="12">
    <source>
        <dbReference type="ARBA" id="ARBA00022840"/>
    </source>
</evidence>
<dbReference type="PANTHER" id="PTHR48005">
    <property type="entry name" value="LEUCINE RICH REPEAT KINASE 2"/>
    <property type="match status" value="1"/>
</dbReference>
<gene>
    <name evidence="22" type="primary">LOC111318410</name>
</gene>
<evidence type="ECO:0000259" key="20">
    <source>
        <dbReference type="PROSITE" id="PS50011"/>
    </source>
</evidence>
<dbReference type="InterPro" id="IPR000719">
    <property type="entry name" value="Prot_kinase_dom"/>
</dbReference>
<dbReference type="InterPro" id="IPR011009">
    <property type="entry name" value="Kinase-like_dom_sf"/>
</dbReference>
<accession>A0A6P6BIW4</accession>
<dbReference type="Gene3D" id="1.10.510.10">
    <property type="entry name" value="Transferase(Phosphotransferase) domain 1"/>
    <property type="match status" value="1"/>
</dbReference>
<dbReference type="InterPro" id="IPR032675">
    <property type="entry name" value="LRR_dom_sf"/>
</dbReference>
<evidence type="ECO:0000256" key="6">
    <source>
        <dbReference type="ARBA" id="ARBA00022679"/>
    </source>
</evidence>
<proteinExistence type="predicted"/>
<keyword evidence="14" id="KW-0472">Membrane</keyword>
<keyword evidence="10 19" id="KW-0547">Nucleotide-binding</keyword>
<evidence type="ECO:0000256" key="9">
    <source>
        <dbReference type="ARBA" id="ARBA00022737"/>
    </source>
</evidence>
<keyword evidence="6" id="KW-0808">Transferase</keyword>
<dbReference type="InterPro" id="IPR051420">
    <property type="entry name" value="Ser_Thr_Kinases_DiverseReg"/>
</dbReference>
<evidence type="ECO:0000313" key="22">
    <source>
        <dbReference type="RefSeq" id="XP_022777003.1"/>
    </source>
</evidence>
<dbReference type="AlphaFoldDB" id="A0A6P6BIW4"/>
<dbReference type="SUPFAM" id="SSF56112">
    <property type="entry name" value="Protein kinase-like (PK-like)"/>
    <property type="match status" value="1"/>
</dbReference>
<evidence type="ECO:0000256" key="5">
    <source>
        <dbReference type="ARBA" id="ARBA00022614"/>
    </source>
</evidence>
<dbReference type="Gene3D" id="3.30.200.20">
    <property type="entry name" value="Phosphorylase Kinase, domain 1"/>
    <property type="match status" value="1"/>
</dbReference>
<keyword evidence="7" id="KW-0812">Transmembrane</keyword>
<dbReference type="PROSITE" id="PS00107">
    <property type="entry name" value="PROTEIN_KINASE_ATP"/>
    <property type="match status" value="1"/>
</dbReference>
<evidence type="ECO:0000256" key="11">
    <source>
        <dbReference type="ARBA" id="ARBA00022777"/>
    </source>
</evidence>
<evidence type="ECO:0000256" key="7">
    <source>
        <dbReference type="ARBA" id="ARBA00022692"/>
    </source>
</evidence>
<keyword evidence="21" id="KW-1185">Reference proteome</keyword>
<name>A0A6P6BIW4_DURZI</name>
<keyword evidence="4" id="KW-0597">Phosphoprotein</keyword>
<dbReference type="RefSeq" id="XP_022777003.1">
    <property type="nucleotide sequence ID" value="XM_022921268.1"/>
</dbReference>
<evidence type="ECO:0000256" key="10">
    <source>
        <dbReference type="ARBA" id="ARBA00022741"/>
    </source>
</evidence>
<evidence type="ECO:0000256" key="16">
    <source>
        <dbReference type="ARBA" id="ARBA00023180"/>
    </source>
</evidence>
<dbReference type="Proteomes" id="UP000515121">
    <property type="component" value="Unplaced"/>
</dbReference>
<keyword evidence="13" id="KW-1133">Transmembrane helix</keyword>
<evidence type="ECO:0000256" key="1">
    <source>
        <dbReference type="ARBA" id="ARBA00004479"/>
    </source>
</evidence>
<evidence type="ECO:0000313" key="21">
    <source>
        <dbReference type="Proteomes" id="UP000515121"/>
    </source>
</evidence>
<evidence type="ECO:0000256" key="4">
    <source>
        <dbReference type="ARBA" id="ARBA00022553"/>
    </source>
</evidence>
<dbReference type="GO" id="GO:0005524">
    <property type="term" value="F:ATP binding"/>
    <property type="evidence" value="ECO:0007669"/>
    <property type="project" value="UniProtKB-UniRule"/>
</dbReference>
<evidence type="ECO:0000256" key="2">
    <source>
        <dbReference type="ARBA" id="ARBA00012513"/>
    </source>
</evidence>
<evidence type="ECO:0000256" key="14">
    <source>
        <dbReference type="ARBA" id="ARBA00023136"/>
    </source>
</evidence>
<keyword evidence="16" id="KW-0325">Glycoprotein</keyword>
<dbReference type="Pfam" id="PF13855">
    <property type="entry name" value="LRR_8"/>
    <property type="match status" value="2"/>
</dbReference>
<sequence>MLKSLTGFELAQNNFSGSIPASIGNMSKLMKIYLTYNHLSGPIPSTLGNLTHLQSLQLGDNHLSGPLPKNLCKGGQLANLSVINNNLTGPIPPTLKNCKSLYRLQELDLSSNHLVGEIPKELGVLTLMFRLLLSDNQLSGKIPPEIGVLSNLQHLNLASNNLSGPIPNQLGDCSKLLDLNLNLSQNLLIGEIPQQLAKLHSLEILDLSHNVLNGSIPNSFNDLKSLTVVNISYNQLEGPIPNIKAFHEASFDDLRNNKGLCGNAIGLMPCAVAAASNGHRKSTKNRTRKSESIEAQLGEIFTLWGYNGRILYENIIEATEDFSSNNCIGSGGYGTVYKAALPIGEVVAVKKLHQSEDSMTSNNLKAFESEIHALSEIRHRNIVKLYGFCSYPKNSFLVYEFVERGSLREALNNKDEAMDLDWEKRLNVVKAVANALSYMHHDHSPPIIH</sequence>
<keyword evidence="3" id="KW-0723">Serine/threonine-protein kinase</keyword>
<dbReference type="FunFam" id="3.80.10.10:FF:000383">
    <property type="entry name" value="Leucine-rich repeat receptor protein kinase EMS1"/>
    <property type="match status" value="1"/>
</dbReference>
<dbReference type="OrthoDB" id="676979at2759"/>
<evidence type="ECO:0000256" key="19">
    <source>
        <dbReference type="PROSITE-ProRule" id="PRU10141"/>
    </source>
</evidence>
<dbReference type="FunFam" id="3.80.10.10:FF:000722">
    <property type="entry name" value="Leucine-rich repeat receptor-like protein kinase"/>
    <property type="match status" value="1"/>
</dbReference>
<keyword evidence="9" id="KW-0677">Repeat</keyword>
<feature type="binding site" evidence="19">
    <location>
        <position position="351"/>
    </location>
    <ligand>
        <name>ATP</name>
        <dbReference type="ChEBI" id="CHEBI:30616"/>
    </ligand>
</feature>
<dbReference type="Pfam" id="PF00069">
    <property type="entry name" value="Pkinase"/>
    <property type="match status" value="1"/>
</dbReference>
<dbReference type="PROSITE" id="PS50011">
    <property type="entry name" value="PROTEIN_KINASE_DOM"/>
    <property type="match status" value="1"/>
</dbReference>
<dbReference type="GO" id="GO:0016020">
    <property type="term" value="C:membrane"/>
    <property type="evidence" value="ECO:0007669"/>
    <property type="project" value="UniProtKB-SubCell"/>
</dbReference>
<keyword evidence="15" id="KW-0675">Receptor</keyword>
<dbReference type="GeneID" id="111318410"/>
<comment type="catalytic activity">
    <reaction evidence="18">
        <text>L-seryl-[protein] + ATP = O-phospho-L-seryl-[protein] + ADP + H(+)</text>
        <dbReference type="Rhea" id="RHEA:17989"/>
        <dbReference type="Rhea" id="RHEA-COMP:9863"/>
        <dbReference type="Rhea" id="RHEA-COMP:11604"/>
        <dbReference type="ChEBI" id="CHEBI:15378"/>
        <dbReference type="ChEBI" id="CHEBI:29999"/>
        <dbReference type="ChEBI" id="CHEBI:30616"/>
        <dbReference type="ChEBI" id="CHEBI:83421"/>
        <dbReference type="ChEBI" id="CHEBI:456216"/>
        <dbReference type="EC" id="2.7.11.1"/>
    </reaction>
</comment>
<dbReference type="FunFam" id="3.80.10.10:FF:000221">
    <property type="entry name" value="Leucine-rich repeat receptor-like protein kinase PXL1"/>
    <property type="match status" value="1"/>
</dbReference>
<reference evidence="22" key="1">
    <citation type="submission" date="2025-08" db="UniProtKB">
        <authorList>
            <consortium name="RefSeq"/>
        </authorList>
    </citation>
    <scope>IDENTIFICATION</scope>
    <source>
        <tissue evidence="22">Fruit stalk</tissue>
    </source>
</reference>
<evidence type="ECO:0000256" key="15">
    <source>
        <dbReference type="ARBA" id="ARBA00023170"/>
    </source>
</evidence>